<dbReference type="PANTHER" id="PTHR30352:SF5">
    <property type="entry name" value="PYRUVATE FORMATE-LYASE 1-ACTIVATING ENZYME"/>
    <property type="match status" value="1"/>
</dbReference>
<dbReference type="CDD" id="cd01335">
    <property type="entry name" value="Radical_SAM"/>
    <property type="match status" value="1"/>
</dbReference>
<dbReference type="OrthoDB" id="9764628at2"/>
<gene>
    <name evidence="8" type="ORF">FIM25_05485</name>
</gene>
<dbReference type="SFLD" id="SFLDS00029">
    <property type="entry name" value="Radical_SAM"/>
    <property type="match status" value="1"/>
</dbReference>
<evidence type="ECO:0000256" key="3">
    <source>
        <dbReference type="ARBA" id="ARBA00022691"/>
    </source>
</evidence>
<keyword evidence="5" id="KW-0408">Iron</keyword>
<dbReference type="InterPro" id="IPR007197">
    <property type="entry name" value="rSAM"/>
</dbReference>
<evidence type="ECO:0000259" key="7">
    <source>
        <dbReference type="PROSITE" id="PS51918"/>
    </source>
</evidence>
<dbReference type="InterPro" id="IPR058240">
    <property type="entry name" value="rSAM_sf"/>
</dbReference>
<dbReference type="SFLD" id="SFLDG01109">
    <property type="entry name" value="Uncharacterised_Radical_SAM_Su"/>
    <property type="match status" value="1"/>
</dbReference>
<proteinExistence type="predicted"/>
<sequence>MAGKKTYKGKKGNESPYVPGLVANAAGEIFDLEGYAALGMCGESLLPLREKDMVPLPHGSETMLLPDRMPLLWNIRKKRVEVMDENPWEPGQPLFPVAAFNSPGYVITHLPAYRERQNARILPLFAYGAVGWSKKGFASAVFQVDREDRQDLRCMPVEKVQEGVLSIRSLLPKNRLLLHIKNCALIYGCPAAKNFFLGRYEAPLPTSRSCNARCLGCISLQDNPELQSCQNRIAFTPSPREIAEIALLHIERVPDAVVSFGQGCEGDPLLAAQVIEPALRLIREKTDRGTLNMNTNASLPVVLDRLFEAGLDSMRVSMNSGREAVYNAYFQPKGYTFSDVLKSVDVAEKRGAHVALNYLNVPGVSDGAEEAAAMEHFLKEHAVHLIQWRNLNFDPLRYYRLVKDAASPGPAMGMVSLIRYFQKTFPEMKHGYFNPPVSKFAKVSSKK</sequence>
<dbReference type="GO" id="GO:0051539">
    <property type="term" value="F:4 iron, 4 sulfur cluster binding"/>
    <property type="evidence" value="ECO:0007669"/>
    <property type="project" value="UniProtKB-KW"/>
</dbReference>
<dbReference type="PROSITE" id="PS51918">
    <property type="entry name" value="RADICAL_SAM"/>
    <property type="match status" value="1"/>
</dbReference>
<dbReference type="RefSeq" id="WP_139447133.1">
    <property type="nucleotide sequence ID" value="NZ_VDMB01000005.1"/>
</dbReference>
<protein>
    <submittedName>
        <fullName evidence="8">Radical SAM protein</fullName>
    </submittedName>
</protein>
<evidence type="ECO:0000256" key="5">
    <source>
        <dbReference type="ARBA" id="ARBA00023004"/>
    </source>
</evidence>
<evidence type="ECO:0000256" key="2">
    <source>
        <dbReference type="ARBA" id="ARBA00022485"/>
    </source>
</evidence>
<dbReference type="SUPFAM" id="SSF102114">
    <property type="entry name" value="Radical SAM enzymes"/>
    <property type="match status" value="1"/>
</dbReference>
<reference evidence="8 9" key="1">
    <citation type="submission" date="2019-06" db="EMBL/GenBank/DDBJ databases">
        <title>Desulfobotulus mexicanus sp. nov., a novel sulfate-reducing bacterium isolated from the sediment of an alkaline crater lake in Mexico.</title>
        <authorList>
            <person name="Hirschler-Rea A."/>
        </authorList>
    </citation>
    <scope>NUCLEOTIDE SEQUENCE [LARGE SCALE GENOMIC DNA]</scope>
    <source>
        <strain evidence="8 9">PAR22N</strain>
    </source>
</reference>
<dbReference type="Gene3D" id="3.20.20.70">
    <property type="entry name" value="Aldolase class I"/>
    <property type="match status" value="1"/>
</dbReference>
<keyword evidence="3" id="KW-0949">S-adenosyl-L-methionine</keyword>
<evidence type="ECO:0000256" key="6">
    <source>
        <dbReference type="ARBA" id="ARBA00023014"/>
    </source>
</evidence>
<evidence type="ECO:0000256" key="1">
    <source>
        <dbReference type="ARBA" id="ARBA00001966"/>
    </source>
</evidence>
<dbReference type="EMBL" id="VDMB01000005">
    <property type="protein sequence ID" value="TYT75168.1"/>
    <property type="molecule type" value="Genomic_DNA"/>
</dbReference>
<dbReference type="InterPro" id="IPR013785">
    <property type="entry name" value="Aldolase_TIM"/>
</dbReference>
<organism evidence="8 9">
    <name type="scientific">Desulfobotulus mexicanus</name>
    <dbReference type="NCBI Taxonomy" id="2586642"/>
    <lineage>
        <taxon>Bacteria</taxon>
        <taxon>Pseudomonadati</taxon>
        <taxon>Thermodesulfobacteriota</taxon>
        <taxon>Desulfobacteria</taxon>
        <taxon>Desulfobacterales</taxon>
        <taxon>Desulfobacteraceae</taxon>
        <taxon>Desulfobotulus</taxon>
    </lineage>
</organism>
<comment type="cofactor">
    <cofactor evidence="1">
        <name>[4Fe-4S] cluster</name>
        <dbReference type="ChEBI" id="CHEBI:49883"/>
    </cofactor>
</comment>
<dbReference type="Pfam" id="PF04055">
    <property type="entry name" value="Radical_SAM"/>
    <property type="match status" value="1"/>
</dbReference>
<dbReference type="Proteomes" id="UP000321899">
    <property type="component" value="Unassembled WGS sequence"/>
</dbReference>
<dbReference type="GO" id="GO:0046872">
    <property type="term" value="F:metal ion binding"/>
    <property type="evidence" value="ECO:0007669"/>
    <property type="project" value="UniProtKB-KW"/>
</dbReference>
<feature type="domain" description="Radical SAM core" evidence="7">
    <location>
        <begin position="196"/>
        <end position="426"/>
    </location>
</feature>
<accession>A0A5Q4VE03</accession>
<keyword evidence="9" id="KW-1185">Reference proteome</keyword>
<evidence type="ECO:0000313" key="9">
    <source>
        <dbReference type="Proteomes" id="UP000321899"/>
    </source>
</evidence>
<name>A0A5Q4VE03_9BACT</name>
<keyword evidence="4" id="KW-0479">Metal-binding</keyword>
<dbReference type="PANTHER" id="PTHR30352">
    <property type="entry name" value="PYRUVATE FORMATE-LYASE-ACTIVATING ENZYME"/>
    <property type="match status" value="1"/>
</dbReference>
<dbReference type="AlphaFoldDB" id="A0A5Q4VE03"/>
<comment type="caution">
    <text evidence="8">The sequence shown here is derived from an EMBL/GenBank/DDBJ whole genome shotgun (WGS) entry which is preliminary data.</text>
</comment>
<dbReference type="InterPro" id="IPR034457">
    <property type="entry name" value="Organic_radical-activating"/>
</dbReference>
<keyword evidence="6" id="KW-0411">Iron-sulfur</keyword>
<dbReference type="GO" id="GO:0003824">
    <property type="term" value="F:catalytic activity"/>
    <property type="evidence" value="ECO:0007669"/>
    <property type="project" value="InterPro"/>
</dbReference>
<keyword evidence="2" id="KW-0004">4Fe-4S</keyword>
<evidence type="ECO:0000313" key="8">
    <source>
        <dbReference type="EMBL" id="TYT75168.1"/>
    </source>
</evidence>
<evidence type="ECO:0000256" key="4">
    <source>
        <dbReference type="ARBA" id="ARBA00022723"/>
    </source>
</evidence>